<protein>
    <recommendedName>
        <fullName evidence="8">Xylanolytic transcriptional activator regulatory domain-containing protein</fullName>
    </recommendedName>
</protein>
<dbReference type="InterPro" id="IPR051615">
    <property type="entry name" value="Transcr_Regulatory_Elem"/>
</dbReference>
<dbReference type="GO" id="GO:0006351">
    <property type="term" value="P:DNA-templated transcription"/>
    <property type="evidence" value="ECO:0007669"/>
    <property type="project" value="InterPro"/>
</dbReference>
<evidence type="ECO:0000256" key="1">
    <source>
        <dbReference type="ARBA" id="ARBA00022723"/>
    </source>
</evidence>
<dbReference type="Proteomes" id="UP000319257">
    <property type="component" value="Unassembled WGS sequence"/>
</dbReference>
<evidence type="ECO:0000256" key="7">
    <source>
        <dbReference type="SAM" id="MobiDB-lite"/>
    </source>
</evidence>
<evidence type="ECO:0000256" key="3">
    <source>
        <dbReference type="ARBA" id="ARBA00023015"/>
    </source>
</evidence>
<sequence>MEHRPGKNLAVAWLEGFIASLQDASPEERESKLRAVDLSSASSAGNAPFSTTVVNPPLSSRSTNVLRLGTDGSPPPYHGATSIYQVQMDYEGSTPAESSDLTPPSASEPFTSTDHVLRHFGIDVDSDAVTQCLVQFFRWQYPNLMFVYREAFLRGHFGDRAGSRYWSLSLLLSVCALGSLMLPREHGEGGREQPSGEQFYGAAESIAMVTGLTRPSIPTVQTFLCLAFYEIGLGNLSKGWAYSEAGIAFRVAQDLGIQKDPELWTSRGSSPSSQEDMEVRRRIYWGCYVSDKLVSLVLGRPVHLPYDEAQVKELETMPQGQSDAPFTLPWRSVGFDDDTSPQPTDRSMIPYIKEQIRLSRVIERMLGTVFSPRADDGGGSDHHQQQQQQEQQDRRRQALDRLNIDLAAWKSELPGWADFNTWEFIDEPLKPSTAALHLLYNSARIALNYNEAVAQETDDRRDRAREVCARSASEIASLLRRYRHQYGLRHAPLVIVYAMAQAIRAIKALGTTEEARNLVEAMSQCSVTWMLAEKVLNRRL</sequence>
<accession>A0A507B8C8</accession>
<evidence type="ECO:0000256" key="6">
    <source>
        <dbReference type="ARBA" id="ARBA00023242"/>
    </source>
</evidence>
<name>A0A507B8C8_9PEZI</name>
<dbReference type="CDD" id="cd12148">
    <property type="entry name" value="fungal_TF_MHR"/>
    <property type="match status" value="1"/>
</dbReference>
<dbReference type="STRING" id="1093900.A0A507B8C8"/>
<evidence type="ECO:0000256" key="5">
    <source>
        <dbReference type="ARBA" id="ARBA00023163"/>
    </source>
</evidence>
<gene>
    <name evidence="9" type="ORF">E0L32_000277</name>
</gene>
<keyword evidence="5" id="KW-0804">Transcription</keyword>
<keyword evidence="10" id="KW-1185">Reference proteome</keyword>
<comment type="caution">
    <text evidence="9">The sequence shown here is derived from an EMBL/GenBank/DDBJ whole genome shotgun (WGS) entry which is preliminary data.</text>
</comment>
<dbReference type="RefSeq" id="XP_030997654.1">
    <property type="nucleotide sequence ID" value="XM_031136995.1"/>
</dbReference>
<evidence type="ECO:0000256" key="2">
    <source>
        <dbReference type="ARBA" id="ARBA00022833"/>
    </source>
</evidence>
<evidence type="ECO:0000259" key="8">
    <source>
        <dbReference type="SMART" id="SM00906"/>
    </source>
</evidence>
<dbReference type="InterPro" id="IPR007219">
    <property type="entry name" value="XnlR_reg_dom"/>
</dbReference>
<reference evidence="9 10" key="1">
    <citation type="submission" date="2019-06" db="EMBL/GenBank/DDBJ databases">
        <title>Draft genome sequence of the filamentous fungus Phialemoniopsis curvata isolated from diesel fuel.</title>
        <authorList>
            <person name="Varaljay V.A."/>
            <person name="Lyon W.J."/>
            <person name="Crouch A.L."/>
            <person name="Drake C.E."/>
            <person name="Hollomon J.M."/>
            <person name="Nadeau L.J."/>
            <person name="Nunn H.S."/>
            <person name="Stevenson B.S."/>
            <person name="Bojanowski C.L."/>
            <person name="Crookes-Goodson W.J."/>
        </authorList>
    </citation>
    <scope>NUCLEOTIDE SEQUENCE [LARGE SCALE GENOMIC DNA]</scope>
    <source>
        <strain evidence="9 10">D216</strain>
    </source>
</reference>
<organism evidence="9 10">
    <name type="scientific">Thyridium curvatum</name>
    <dbReference type="NCBI Taxonomy" id="1093900"/>
    <lineage>
        <taxon>Eukaryota</taxon>
        <taxon>Fungi</taxon>
        <taxon>Dikarya</taxon>
        <taxon>Ascomycota</taxon>
        <taxon>Pezizomycotina</taxon>
        <taxon>Sordariomycetes</taxon>
        <taxon>Sordariomycetidae</taxon>
        <taxon>Thyridiales</taxon>
        <taxon>Thyridiaceae</taxon>
        <taxon>Thyridium</taxon>
    </lineage>
</organism>
<dbReference type="PANTHER" id="PTHR31313">
    <property type="entry name" value="TY1 ENHANCER ACTIVATOR"/>
    <property type="match status" value="1"/>
</dbReference>
<keyword evidence="1" id="KW-0479">Metal-binding</keyword>
<evidence type="ECO:0000313" key="9">
    <source>
        <dbReference type="EMBL" id="TPX15943.1"/>
    </source>
</evidence>
<proteinExistence type="predicted"/>
<dbReference type="EMBL" id="SKBQ01000001">
    <property type="protein sequence ID" value="TPX15943.1"/>
    <property type="molecule type" value="Genomic_DNA"/>
</dbReference>
<dbReference type="AlphaFoldDB" id="A0A507B8C8"/>
<dbReference type="OrthoDB" id="4161332at2759"/>
<keyword evidence="4" id="KW-0238">DNA-binding</keyword>
<keyword evidence="2" id="KW-0862">Zinc</keyword>
<feature type="region of interest" description="Disordered" evidence="7">
    <location>
        <begin position="39"/>
        <end position="64"/>
    </location>
</feature>
<dbReference type="Pfam" id="PF04082">
    <property type="entry name" value="Fungal_trans"/>
    <property type="match status" value="1"/>
</dbReference>
<dbReference type="GO" id="GO:0008270">
    <property type="term" value="F:zinc ion binding"/>
    <property type="evidence" value="ECO:0007669"/>
    <property type="project" value="InterPro"/>
</dbReference>
<evidence type="ECO:0000313" key="10">
    <source>
        <dbReference type="Proteomes" id="UP000319257"/>
    </source>
</evidence>
<evidence type="ECO:0000256" key="4">
    <source>
        <dbReference type="ARBA" id="ARBA00023125"/>
    </source>
</evidence>
<keyword evidence="3" id="KW-0805">Transcription regulation</keyword>
<feature type="region of interest" description="Disordered" evidence="7">
    <location>
        <begin position="317"/>
        <end position="346"/>
    </location>
</feature>
<dbReference type="GeneID" id="41967724"/>
<dbReference type="PANTHER" id="PTHR31313:SF81">
    <property type="entry name" value="TY1 ENHANCER ACTIVATOR"/>
    <property type="match status" value="1"/>
</dbReference>
<dbReference type="FunCoup" id="A0A507B8C8">
    <property type="interactions" value="203"/>
</dbReference>
<keyword evidence="6" id="KW-0539">Nucleus</keyword>
<feature type="region of interest" description="Disordered" evidence="7">
    <location>
        <begin position="371"/>
        <end position="396"/>
    </location>
</feature>
<dbReference type="GO" id="GO:0003677">
    <property type="term" value="F:DNA binding"/>
    <property type="evidence" value="ECO:0007669"/>
    <property type="project" value="UniProtKB-KW"/>
</dbReference>
<feature type="domain" description="Xylanolytic transcriptional activator regulatory" evidence="8">
    <location>
        <begin position="241"/>
        <end position="320"/>
    </location>
</feature>
<feature type="compositionally biased region" description="Basic and acidic residues" evidence="7">
    <location>
        <begin position="373"/>
        <end position="384"/>
    </location>
</feature>
<dbReference type="SMART" id="SM00906">
    <property type="entry name" value="Fungal_trans"/>
    <property type="match status" value="1"/>
</dbReference>
<dbReference type="InParanoid" id="A0A507B8C8"/>